<dbReference type="Gene3D" id="1.10.260.40">
    <property type="entry name" value="lambda repressor-like DNA-binding domains"/>
    <property type="match status" value="1"/>
</dbReference>
<keyword evidence="1" id="KW-0805">Transcription regulation</keyword>
<name>A0A402AXK3_9CHLR</name>
<feature type="domain" description="HTH lacI-type" evidence="4">
    <location>
        <begin position="5"/>
        <end position="48"/>
    </location>
</feature>
<dbReference type="PROSITE" id="PS50932">
    <property type="entry name" value="HTH_LACI_2"/>
    <property type="match status" value="1"/>
</dbReference>
<dbReference type="CDD" id="cd01392">
    <property type="entry name" value="HTH_LacI"/>
    <property type="match status" value="1"/>
</dbReference>
<keyword evidence="3" id="KW-0804">Transcription</keyword>
<evidence type="ECO:0000313" key="6">
    <source>
        <dbReference type="Proteomes" id="UP000287188"/>
    </source>
</evidence>
<accession>A0A402AXK3</accession>
<keyword evidence="6" id="KW-1185">Reference proteome</keyword>
<evidence type="ECO:0000259" key="4">
    <source>
        <dbReference type="PROSITE" id="PS50932"/>
    </source>
</evidence>
<keyword evidence="2" id="KW-0238">DNA-binding</keyword>
<dbReference type="RefSeq" id="WP_246035696.1">
    <property type="nucleotide sequence ID" value="NZ_BIFS01000002.1"/>
</dbReference>
<evidence type="ECO:0000256" key="2">
    <source>
        <dbReference type="ARBA" id="ARBA00023125"/>
    </source>
</evidence>
<evidence type="ECO:0000313" key="5">
    <source>
        <dbReference type="EMBL" id="GCE23870.1"/>
    </source>
</evidence>
<dbReference type="Proteomes" id="UP000287188">
    <property type="component" value="Unassembled WGS sequence"/>
</dbReference>
<comment type="caution">
    <text evidence="5">The sequence shown here is derived from an EMBL/GenBank/DDBJ whole genome shotgun (WGS) entry which is preliminary data.</text>
</comment>
<dbReference type="PANTHER" id="PTHR30146:SF109">
    <property type="entry name" value="HTH-TYPE TRANSCRIPTIONAL REGULATOR GALS"/>
    <property type="match status" value="1"/>
</dbReference>
<dbReference type="Pfam" id="PF00356">
    <property type="entry name" value="LacI"/>
    <property type="match status" value="1"/>
</dbReference>
<proteinExistence type="predicted"/>
<dbReference type="AlphaFoldDB" id="A0A402AXK3"/>
<evidence type="ECO:0000256" key="3">
    <source>
        <dbReference type="ARBA" id="ARBA00023163"/>
    </source>
</evidence>
<dbReference type="SUPFAM" id="SSF47413">
    <property type="entry name" value="lambda repressor-like DNA-binding domains"/>
    <property type="match status" value="1"/>
</dbReference>
<dbReference type="InterPro" id="IPR000843">
    <property type="entry name" value="HTH_LacI"/>
</dbReference>
<reference evidence="6" key="1">
    <citation type="submission" date="2018-12" db="EMBL/GenBank/DDBJ databases">
        <title>Tengunoibacter tsumagoiensis gen. nov., sp. nov., Dictyobacter kobayashii sp. nov., D. alpinus sp. nov., and D. joshuensis sp. nov. and description of Dictyobacteraceae fam. nov. within the order Ktedonobacterales isolated from Tengu-no-mugimeshi.</title>
        <authorList>
            <person name="Wang C.M."/>
            <person name="Zheng Y."/>
            <person name="Sakai Y."/>
            <person name="Toyoda A."/>
            <person name="Minakuchi Y."/>
            <person name="Abe K."/>
            <person name="Yokota A."/>
            <person name="Yabe S."/>
        </authorList>
    </citation>
    <scope>NUCLEOTIDE SEQUENCE [LARGE SCALE GENOMIC DNA]</scope>
    <source>
        <strain evidence="6">Uno11</strain>
    </source>
</reference>
<dbReference type="GO" id="GO:0000976">
    <property type="term" value="F:transcription cis-regulatory region binding"/>
    <property type="evidence" value="ECO:0007669"/>
    <property type="project" value="TreeGrafter"/>
</dbReference>
<dbReference type="PRINTS" id="PR00036">
    <property type="entry name" value="HTHLACI"/>
</dbReference>
<organism evidence="5 6">
    <name type="scientific">Dictyobacter kobayashii</name>
    <dbReference type="NCBI Taxonomy" id="2014872"/>
    <lineage>
        <taxon>Bacteria</taxon>
        <taxon>Bacillati</taxon>
        <taxon>Chloroflexota</taxon>
        <taxon>Ktedonobacteria</taxon>
        <taxon>Ktedonobacterales</taxon>
        <taxon>Dictyobacteraceae</taxon>
        <taxon>Dictyobacter</taxon>
    </lineage>
</organism>
<evidence type="ECO:0000256" key="1">
    <source>
        <dbReference type="ARBA" id="ARBA00023015"/>
    </source>
</evidence>
<dbReference type="SMART" id="SM00354">
    <property type="entry name" value="HTH_LACI"/>
    <property type="match status" value="1"/>
</dbReference>
<protein>
    <recommendedName>
        <fullName evidence="4">HTH lacI-type domain-containing protein</fullName>
    </recommendedName>
</protein>
<dbReference type="EMBL" id="BIFS01000002">
    <property type="protein sequence ID" value="GCE23870.1"/>
    <property type="molecule type" value="Genomic_DNA"/>
</dbReference>
<dbReference type="GO" id="GO:0003700">
    <property type="term" value="F:DNA-binding transcription factor activity"/>
    <property type="evidence" value="ECO:0007669"/>
    <property type="project" value="TreeGrafter"/>
</dbReference>
<sequence length="105" mass="11408">MIGSVTVKDVARKADVSVGTVSRVFNNHSNVSEEIRGRVLRAAAELGYDRPVNPEPPRTGNRAIKEIGFLYGDLSDSGATTSNPFWTHILSVLSKSKRLVALVSR</sequence>
<dbReference type="InterPro" id="IPR010982">
    <property type="entry name" value="Lambda_DNA-bd_dom_sf"/>
</dbReference>
<dbReference type="PANTHER" id="PTHR30146">
    <property type="entry name" value="LACI-RELATED TRANSCRIPTIONAL REPRESSOR"/>
    <property type="match status" value="1"/>
</dbReference>
<gene>
    <name evidence="5" type="ORF">KDK_76700</name>
</gene>